<organism evidence="3">
    <name type="scientific">viral metagenome</name>
    <dbReference type="NCBI Taxonomy" id="1070528"/>
    <lineage>
        <taxon>unclassified sequences</taxon>
        <taxon>metagenomes</taxon>
        <taxon>organismal metagenomes</taxon>
    </lineage>
</organism>
<reference evidence="3" key="1">
    <citation type="journal article" date="2020" name="Nature">
        <title>Giant virus diversity and host interactions through global metagenomics.</title>
        <authorList>
            <person name="Schulz F."/>
            <person name="Roux S."/>
            <person name="Paez-Espino D."/>
            <person name="Jungbluth S."/>
            <person name="Walsh D.A."/>
            <person name="Denef V.J."/>
            <person name="McMahon K.D."/>
            <person name="Konstantinidis K.T."/>
            <person name="Eloe-Fadrosh E.A."/>
            <person name="Kyrpides N.C."/>
            <person name="Woyke T."/>
        </authorList>
    </citation>
    <scope>NUCLEOTIDE SEQUENCE</scope>
    <source>
        <strain evidence="3">GVMAG-M-3300009068-24</strain>
    </source>
</reference>
<proteinExistence type="predicted"/>
<evidence type="ECO:0000259" key="2">
    <source>
        <dbReference type="Pfam" id="PF04230"/>
    </source>
</evidence>
<dbReference type="PANTHER" id="PTHR36836:SF1">
    <property type="entry name" value="COLANIC ACID BIOSYNTHESIS PROTEIN WCAK"/>
    <property type="match status" value="1"/>
</dbReference>
<accession>A0A6C0ELX6</accession>
<dbReference type="Pfam" id="PF04230">
    <property type="entry name" value="PS_pyruv_trans"/>
    <property type="match status" value="1"/>
</dbReference>
<sequence>MKRFFIKNTVPPEITFIDCDQLKDYQLLPHTAVILGGGDVLNSYFLDKMYAKFVLSPDGPPPLSLVACSVGVPYNDIYLQPEHRKKLEMFDAIFLRTKQDLQALQTHLPPEKIHYFPDTSCFALEYIASTNQFKQAMVPPFFSLYSHIQATRNKRKIVGVMLCRHIYHPNPEYRPRYQEIVQHLANLLMRLVKAKYMIVLVPFNTKPLKPGESSDTNKENDVLIQQDVLKCMHPSYLPSIVSVDFKLTLEQTMLLYKMFYMTIPMRFHATLFSTYMGVPMIPVFTTKKITNFLRDIDWKYGVRMERDSRDLPISLDEEQWFALFRQLVRADAYLSGKNRLLVATQEFKRATLEKGAVLRMELQGEGRRIRENAAAAAGPPPSARTVSFLLSVFDTPDDDAPGLADVVSEGTLSLVTPHQSQEEKEDRNGNVSPSSEMNRIIQRTYTKLQQFAAEYGAADFRELSEPQLQQIAVCVVSYYLTGNIDSRYNHGLQEKMFCADYPYLEEWSWVWKHARSQSYSLDVPPEPGPFSMRFNLDYIDQNDRSGVHRSGWKYVYDAVHGYHDPHANLFLDLYVDRTFHWKRDIYKHVDLIPYTRPWIGVIHHTFEEEFTPYNTTALLQCPEFVASLGCCRGLIVLSKTLQAQLLNRLPTDIPVHVVTHPTEMDVSGFQYSAFIRNPDKKLLHIGGWMRNLFSFYQMELAPTYVMIQPTSEWKRVNEHRTWGKGKEREERMDDLLSKLAPEEPPESGDSTKERTPTVRRWFKCFSRPSVSSPCPCPSPCCCTKGVKTAAPVTHISSPEHLPGDRIPPAAPRIVVTTTEVTLRKLALKGRNMDNYYPPAVCWGSDPSFCWDGLATTMSLPYCSSNAFASSSSPFASNQAPSMNRLAANNWMKHLWNYIRRLCMNQAVADYVDNASYDELLTKNVVFLNLVDGSAVNTLLECLVRHTPVFVNRHPAVVEVLGESYPMYFRDPSEVHTMLSQHPQLIYNTHLYLKKLDKTPYKIETFLATLNAIVTESHT</sequence>
<feature type="domain" description="Polysaccharide pyruvyl transferase" evidence="2">
    <location>
        <begin position="10"/>
        <end position="283"/>
    </location>
</feature>
<protein>
    <recommendedName>
        <fullName evidence="2">Polysaccharide pyruvyl transferase domain-containing protein</fullName>
    </recommendedName>
</protein>
<name>A0A6C0ELX6_9ZZZZ</name>
<dbReference type="EMBL" id="MN738881">
    <property type="protein sequence ID" value="QHT29722.1"/>
    <property type="molecule type" value="Genomic_DNA"/>
</dbReference>
<feature type="region of interest" description="Disordered" evidence="1">
    <location>
        <begin position="414"/>
        <end position="436"/>
    </location>
</feature>
<evidence type="ECO:0000313" key="3">
    <source>
        <dbReference type="EMBL" id="QHT29722.1"/>
    </source>
</evidence>
<dbReference type="InterPro" id="IPR007345">
    <property type="entry name" value="Polysacch_pyruvyl_Trfase"/>
</dbReference>
<dbReference type="AlphaFoldDB" id="A0A6C0ELX6"/>
<evidence type="ECO:0000256" key="1">
    <source>
        <dbReference type="SAM" id="MobiDB-lite"/>
    </source>
</evidence>
<dbReference type="PANTHER" id="PTHR36836">
    <property type="entry name" value="COLANIC ACID BIOSYNTHESIS PROTEIN WCAK"/>
    <property type="match status" value="1"/>
</dbReference>